<dbReference type="VEuPathDB" id="PlasmoDB:PmUG01_02015200"/>
<evidence type="ECO:0000256" key="1">
    <source>
        <dbReference type="SAM" id="MobiDB-lite"/>
    </source>
</evidence>
<proteinExistence type="predicted"/>
<feature type="region of interest" description="Disordered" evidence="1">
    <location>
        <begin position="1"/>
        <end position="29"/>
    </location>
</feature>
<sequence>MTRPKETHSYPKKLIQTSNTPVTTNRKSNTLENNLDKKNFYANENVVSPNFAVDDAMKNVASTQNNDELRMSTNLMNNFENKNEQVRPNDELTNNLTSSNSPFFTDSKNGTATLESENFIQKTDDPQNYAPPAFSYMPPAHQVLENSYNRNQKYLTQRKERQKIVATKSPFN</sequence>
<evidence type="ECO:0000313" key="2">
    <source>
        <dbReference type="EMBL" id="SBS99660.1"/>
    </source>
</evidence>
<gene>
    <name evidence="2" type="ORF">PMALA_071750</name>
</gene>
<reference evidence="3" key="1">
    <citation type="submission" date="2016-05" db="EMBL/GenBank/DDBJ databases">
        <authorList>
            <person name="Naeem Raeece"/>
        </authorList>
    </citation>
    <scope>NUCLEOTIDE SEQUENCE [LARGE SCALE GENOMIC DNA]</scope>
</reference>
<accession>A0A1A8X366</accession>
<organism evidence="2 3">
    <name type="scientific">Plasmodium malariae</name>
    <dbReference type="NCBI Taxonomy" id="5858"/>
    <lineage>
        <taxon>Eukaryota</taxon>
        <taxon>Sar</taxon>
        <taxon>Alveolata</taxon>
        <taxon>Apicomplexa</taxon>
        <taxon>Aconoidasida</taxon>
        <taxon>Haemosporida</taxon>
        <taxon>Plasmodiidae</taxon>
        <taxon>Plasmodium</taxon>
        <taxon>Plasmodium (Plasmodium)</taxon>
    </lineage>
</organism>
<dbReference type="EMBL" id="FLQW01005932">
    <property type="protein sequence ID" value="SBS99660.1"/>
    <property type="molecule type" value="Genomic_DNA"/>
</dbReference>
<feature type="compositionally biased region" description="Polar residues" evidence="1">
    <location>
        <begin position="15"/>
        <end position="29"/>
    </location>
</feature>
<dbReference type="AlphaFoldDB" id="A0A1A8X366"/>
<dbReference type="Proteomes" id="UP000078597">
    <property type="component" value="Unassembled WGS sequence"/>
</dbReference>
<evidence type="ECO:0000313" key="3">
    <source>
        <dbReference type="Proteomes" id="UP000078597"/>
    </source>
</evidence>
<protein>
    <submittedName>
        <fullName evidence="2">Secreted ookinete protein, putative (PSOP24)</fullName>
    </submittedName>
</protein>
<name>A0A1A8X366_PLAMA</name>